<keyword evidence="2" id="KW-1185">Reference proteome</keyword>
<gene>
    <name evidence="1" type="ORF">A7J05_23130</name>
</gene>
<protein>
    <submittedName>
        <fullName evidence="1">Uncharacterized protein</fullName>
    </submittedName>
</protein>
<evidence type="ECO:0000313" key="2">
    <source>
        <dbReference type="Proteomes" id="UP000187191"/>
    </source>
</evidence>
<dbReference type="Proteomes" id="UP000187191">
    <property type="component" value="Chromosome"/>
</dbReference>
<organism evidence="1 2">
    <name type="scientific">Streptomyces alfalfae</name>
    <dbReference type="NCBI Taxonomy" id="1642299"/>
    <lineage>
        <taxon>Bacteria</taxon>
        <taxon>Bacillati</taxon>
        <taxon>Actinomycetota</taxon>
        <taxon>Actinomycetes</taxon>
        <taxon>Kitasatosporales</taxon>
        <taxon>Streptomycetaceae</taxon>
        <taxon>Streptomyces</taxon>
    </lineage>
</organism>
<evidence type="ECO:0000313" key="1">
    <source>
        <dbReference type="EMBL" id="APY88196.1"/>
    </source>
</evidence>
<accession>A0ABN4VKU5</accession>
<dbReference type="EMBL" id="CP015588">
    <property type="protein sequence ID" value="APY88196.1"/>
    <property type="molecule type" value="Genomic_DNA"/>
</dbReference>
<reference evidence="1 2" key="1">
    <citation type="submission" date="2016-05" db="EMBL/GenBank/DDBJ databases">
        <authorList>
            <person name="Gu J."/>
        </authorList>
    </citation>
    <scope>NUCLEOTIDE SEQUENCE [LARGE SCALE GENOMIC DNA]</scope>
    <source>
        <strain evidence="1 2">ACCC40021</strain>
    </source>
</reference>
<sequence length="80" mass="8907">MIPLPPARAARLFADIEAQQRQFPSEQHLVPLPHCPVCATRPYEITHWAEGRTLTFSTCGHIFSLSREALVAGLVARRTA</sequence>
<proteinExistence type="predicted"/>
<name>A0ABN4VKU5_9ACTN</name>